<sequence>AGEISDLNNYRPISILPVLSKIIERHVHDCLFYYLTINNLIYSNQSGFRSEFGTETAVAFIVDSLLLNLDKNLINGMVLVDYKKAFDMVDHCILLDKLGAYHLDQSSLDWFKSYLSDRKQYVNFKRQSSTTKVITDEVPQGSILGPLLFLVFINDLPLHINTQVDLFADDTTLLAATDYNDINELNEKLSLEVSNVQNWAITNKLPLNTTKTKTILISGKRLKAKLTPENQTLNIKLNDDSLEQEHTVKLLGFNMDEDLNFDTHVDIIAMKLSKRIGILKSIKSYLPRNERILLYNAMIKPLFLYCSITWTNCRPSKNNITKIFKLQNPALRQNYP</sequence>
<name>A0A7D9L216_PARCT</name>
<dbReference type="PANTHER" id="PTHR33332">
    <property type="entry name" value="REVERSE TRANSCRIPTASE DOMAIN-CONTAINING PROTEIN"/>
    <property type="match status" value="1"/>
</dbReference>
<dbReference type="InterPro" id="IPR000477">
    <property type="entry name" value="RT_dom"/>
</dbReference>
<dbReference type="AlphaFoldDB" id="A0A7D9L216"/>
<dbReference type="OrthoDB" id="5948131at2759"/>
<accession>A0A7D9L216</accession>
<dbReference type="Pfam" id="PF00078">
    <property type="entry name" value="RVT_1"/>
    <property type="match status" value="1"/>
</dbReference>
<feature type="non-terminal residue" evidence="1">
    <location>
        <position position="1"/>
    </location>
</feature>
<dbReference type="PROSITE" id="PS50878">
    <property type="entry name" value="RT_POL"/>
    <property type="match status" value="1"/>
</dbReference>
<protein>
    <submittedName>
        <fullName evidence="1">Uncharacterized protein</fullName>
    </submittedName>
</protein>
<dbReference type="EMBL" id="CACRXK020013559">
    <property type="protein sequence ID" value="CAB4025354.1"/>
    <property type="molecule type" value="Genomic_DNA"/>
</dbReference>
<dbReference type="Proteomes" id="UP001152795">
    <property type="component" value="Unassembled WGS sequence"/>
</dbReference>
<gene>
    <name evidence="1" type="ORF">PACLA_8A010878</name>
</gene>
<evidence type="ECO:0000313" key="1">
    <source>
        <dbReference type="EMBL" id="CAB4025354.1"/>
    </source>
</evidence>
<organism evidence="1 2">
    <name type="scientific">Paramuricea clavata</name>
    <name type="common">Red gorgonian</name>
    <name type="synonym">Violescent sea-whip</name>
    <dbReference type="NCBI Taxonomy" id="317549"/>
    <lineage>
        <taxon>Eukaryota</taxon>
        <taxon>Metazoa</taxon>
        <taxon>Cnidaria</taxon>
        <taxon>Anthozoa</taxon>
        <taxon>Octocorallia</taxon>
        <taxon>Malacalcyonacea</taxon>
        <taxon>Plexauridae</taxon>
        <taxon>Paramuricea</taxon>
    </lineage>
</organism>
<comment type="caution">
    <text evidence="1">The sequence shown here is derived from an EMBL/GenBank/DDBJ whole genome shotgun (WGS) entry which is preliminary data.</text>
</comment>
<dbReference type="SUPFAM" id="SSF56672">
    <property type="entry name" value="DNA/RNA polymerases"/>
    <property type="match status" value="1"/>
</dbReference>
<evidence type="ECO:0000313" key="2">
    <source>
        <dbReference type="Proteomes" id="UP001152795"/>
    </source>
</evidence>
<dbReference type="InterPro" id="IPR043502">
    <property type="entry name" value="DNA/RNA_pol_sf"/>
</dbReference>
<dbReference type="CDD" id="cd01650">
    <property type="entry name" value="RT_nLTR_like"/>
    <property type="match status" value="1"/>
</dbReference>
<reference evidence="1" key="1">
    <citation type="submission" date="2020-04" db="EMBL/GenBank/DDBJ databases">
        <authorList>
            <person name="Alioto T."/>
            <person name="Alioto T."/>
            <person name="Gomez Garrido J."/>
        </authorList>
    </citation>
    <scope>NUCLEOTIDE SEQUENCE</scope>
    <source>
        <strain evidence="1">A484AB</strain>
    </source>
</reference>
<keyword evidence="2" id="KW-1185">Reference proteome</keyword>
<proteinExistence type="predicted"/>